<dbReference type="EMBL" id="JAAMPA010000003">
    <property type="protein sequence ID" value="NIH69933.1"/>
    <property type="molecule type" value="Genomic_DNA"/>
</dbReference>
<dbReference type="SMART" id="SM00327">
    <property type="entry name" value="VWA"/>
    <property type="match status" value="1"/>
</dbReference>
<keyword evidence="4" id="KW-0378">Hydrolase</keyword>
<feature type="region of interest" description="Disordered" evidence="7">
    <location>
        <begin position="687"/>
        <end position="709"/>
    </location>
</feature>
<dbReference type="Pfam" id="PF01083">
    <property type="entry name" value="Cutinase"/>
    <property type="match status" value="1"/>
</dbReference>
<dbReference type="PANTHER" id="PTHR47763:SF1">
    <property type="entry name" value="DUF659 DOMAIN-CONTAINING PROTEIN"/>
    <property type="match status" value="1"/>
</dbReference>
<keyword evidence="6" id="KW-0624">Polysaccharide degradation</keyword>
<reference evidence="11" key="4">
    <citation type="submission" date="2024-05" db="EMBL/GenBank/DDBJ databases">
        <authorList>
            <person name="Sun Q."/>
            <person name="Zhou Y."/>
        </authorList>
    </citation>
    <scope>NUCLEOTIDE SEQUENCE</scope>
    <source>
        <strain evidence="11">CGMCC 4.5581</strain>
    </source>
</reference>
<proteinExistence type="predicted"/>
<dbReference type="InterPro" id="IPR022409">
    <property type="entry name" value="PKD/Chitinase_dom"/>
</dbReference>
<evidence type="ECO:0000313" key="13">
    <source>
        <dbReference type="Proteomes" id="UP000552836"/>
    </source>
</evidence>
<evidence type="ECO:0000313" key="11">
    <source>
        <dbReference type="EMBL" id="GGL82592.1"/>
    </source>
</evidence>
<feature type="domain" description="Fibronectin type-III" evidence="10">
    <location>
        <begin position="542"/>
        <end position="631"/>
    </location>
</feature>
<gene>
    <name evidence="12" type="ORF">FB380_004431</name>
    <name evidence="11" type="ORF">GCM10011589_43800</name>
</gene>
<dbReference type="GO" id="GO:0016798">
    <property type="term" value="F:hydrolase activity, acting on glycosyl bonds"/>
    <property type="evidence" value="ECO:0007669"/>
    <property type="project" value="UniProtKB-KW"/>
</dbReference>
<dbReference type="InterPro" id="IPR002035">
    <property type="entry name" value="VWF_A"/>
</dbReference>
<reference evidence="14" key="2">
    <citation type="journal article" date="2019" name="Int. J. Syst. Evol. Microbiol.">
        <title>The Global Catalogue of Microorganisms (GCM) 10K type strain sequencing project: providing services to taxonomists for standard genome sequencing and annotation.</title>
        <authorList>
            <consortium name="The Broad Institute Genomics Platform"/>
            <consortium name="The Broad Institute Genome Sequencing Center for Infectious Disease"/>
            <person name="Wu L."/>
            <person name="Ma J."/>
        </authorList>
    </citation>
    <scope>NUCLEOTIDE SEQUENCE [LARGE SCALE GENOMIC DNA]</scope>
    <source>
        <strain evidence="14">CGMCC 4.5581</strain>
    </source>
</reference>
<comment type="caution">
    <text evidence="12">The sequence shown here is derived from an EMBL/GenBank/DDBJ whole genome shotgun (WGS) entry which is preliminary data.</text>
</comment>
<evidence type="ECO:0000259" key="8">
    <source>
        <dbReference type="PROSITE" id="PS50093"/>
    </source>
</evidence>
<dbReference type="CDD" id="cd00198">
    <property type="entry name" value="vWFA"/>
    <property type="match status" value="1"/>
</dbReference>
<reference evidence="11" key="1">
    <citation type="journal article" date="2014" name="Int. J. Syst. Evol. Microbiol.">
        <title>Complete genome of a new Firmicutes species belonging to the dominant human colonic microbiota ('Ruminococcus bicirculans') reveals two chromosomes and a selective capacity to utilize plant glucans.</title>
        <authorList>
            <consortium name="NISC Comparative Sequencing Program"/>
            <person name="Wegmann U."/>
            <person name="Louis P."/>
            <person name="Goesmann A."/>
            <person name="Henrissat B."/>
            <person name="Duncan S.H."/>
            <person name="Flint H.J."/>
        </authorList>
    </citation>
    <scope>NUCLEOTIDE SEQUENCE</scope>
    <source>
        <strain evidence="11">CGMCC 4.5581</strain>
    </source>
</reference>
<dbReference type="PROSITE" id="PS50853">
    <property type="entry name" value="FN3"/>
    <property type="match status" value="1"/>
</dbReference>
<feature type="domain" description="PKD" evidence="8">
    <location>
        <begin position="445"/>
        <end position="530"/>
    </location>
</feature>
<dbReference type="PANTHER" id="PTHR47763">
    <property type="entry name" value="ALPHA-PROTEIN KINASE VWKA"/>
    <property type="match status" value="1"/>
</dbReference>
<evidence type="ECO:0000256" key="2">
    <source>
        <dbReference type="ARBA" id="ARBA00022525"/>
    </source>
</evidence>
<dbReference type="Gene3D" id="3.40.50.410">
    <property type="entry name" value="von Willebrand factor, type A domain"/>
    <property type="match status" value="1"/>
</dbReference>
<keyword evidence="6" id="KW-0119">Carbohydrate metabolism</keyword>
<dbReference type="SUPFAM" id="SSF49265">
    <property type="entry name" value="Fibronectin type III"/>
    <property type="match status" value="1"/>
</dbReference>
<feature type="domain" description="VWFA" evidence="9">
    <location>
        <begin position="258"/>
        <end position="439"/>
    </location>
</feature>
<keyword evidence="14" id="KW-1185">Reference proteome</keyword>
<evidence type="ECO:0000256" key="6">
    <source>
        <dbReference type="ARBA" id="ARBA00023326"/>
    </source>
</evidence>
<dbReference type="PROSITE" id="PS50093">
    <property type="entry name" value="PKD"/>
    <property type="match status" value="1"/>
</dbReference>
<dbReference type="PROSITE" id="PS50234">
    <property type="entry name" value="VWFA"/>
    <property type="match status" value="1"/>
</dbReference>
<sequence length="749" mass="77529">MAATPGCQQILSIFARGSGQPLNFREAPAFAAIVDRNIADGVRFESLELGDLDANGVVDESDYPANDKDEWFGPTSVWDPNSDLIVGKYNASRQAGTDELVTFLNARVAACPGEVYVLGGYSQGADAVGAALPGLSSAARAAIGYIALFGDPEFNPFGAWARGDFPWYTVGGVFGPRVPYIPGDLAGRVGSWCDKSDGICQGNPLNLNNAAHGQYPDFEMQQAANEIAITLRAIRPELRDDLTVTPIPISLRPTQNVDVTFVVDTTGSMGDDIDAAQTSITAVTDALFGVAASPRVALVNYKDLGDPYQARVDAPFTADRAAFAAAVNTLGASGGGDYPESVYSGLMTSFGLDWRPGALKLAIVIGDAPAHNPEPGTGYTLEQVLRTAFELDPVVINPIVVGGEATAVASFTELADGSGGQVFDAANAGEVVTAIEAAVEGFSSAPVAQAGGPYVAAPGDELTFTGAGSFDPAGAIVEYAWDFDADGVVDQRGDSPVVSHTYPQPFTGLASLTVTNVDGRTNTATAEVTVAPGQQRPQPPAAPTGVQAVDAGGGTVTLSWQPPANAGDSPIGGFRVSRSDGVLLGVTPADQLTLDIAEVPTDADVSFQVRAVNEFGLSEPATSNTLRPSPGGPVAPAVDIKPGSADNPINLRSRGVIPVALLSADGFEATAVDYRTLCFGDAEAPAERDCGESHGRGHVEDANSDGRPDLVLHFNTQQTGIDRGDSRACVNGRLPGGDVFEACDVVRVR</sequence>
<evidence type="ECO:0000259" key="9">
    <source>
        <dbReference type="PROSITE" id="PS50234"/>
    </source>
</evidence>
<dbReference type="GO" id="GO:0000272">
    <property type="term" value="P:polysaccharide catabolic process"/>
    <property type="evidence" value="ECO:0007669"/>
    <property type="project" value="UniProtKB-KW"/>
</dbReference>
<dbReference type="Pfam" id="PF18911">
    <property type="entry name" value="PKD_4"/>
    <property type="match status" value="1"/>
</dbReference>
<accession>A0A846LPV8</accession>
<evidence type="ECO:0000256" key="7">
    <source>
        <dbReference type="SAM" id="MobiDB-lite"/>
    </source>
</evidence>
<dbReference type="InterPro" id="IPR029058">
    <property type="entry name" value="AB_hydrolase_fold"/>
</dbReference>
<dbReference type="EMBL" id="BMMI01000010">
    <property type="protein sequence ID" value="GGL82592.1"/>
    <property type="molecule type" value="Genomic_DNA"/>
</dbReference>
<dbReference type="InterPro" id="IPR000675">
    <property type="entry name" value="Cutinase/axe"/>
</dbReference>
<dbReference type="GO" id="GO:0004674">
    <property type="term" value="F:protein serine/threonine kinase activity"/>
    <property type="evidence" value="ECO:0007669"/>
    <property type="project" value="TreeGrafter"/>
</dbReference>
<evidence type="ECO:0000259" key="10">
    <source>
        <dbReference type="PROSITE" id="PS50853"/>
    </source>
</evidence>
<dbReference type="Gene3D" id="2.60.40.10">
    <property type="entry name" value="Immunoglobulins"/>
    <property type="match status" value="2"/>
</dbReference>
<dbReference type="InterPro" id="IPR036465">
    <property type="entry name" value="vWFA_dom_sf"/>
</dbReference>
<organism evidence="12 13">
    <name type="scientific">Modestobacter marinus</name>
    <dbReference type="NCBI Taxonomy" id="477641"/>
    <lineage>
        <taxon>Bacteria</taxon>
        <taxon>Bacillati</taxon>
        <taxon>Actinomycetota</taxon>
        <taxon>Actinomycetes</taxon>
        <taxon>Geodermatophilales</taxon>
        <taxon>Geodermatophilaceae</taxon>
        <taxon>Modestobacter</taxon>
    </lineage>
</organism>
<dbReference type="RefSeq" id="WP_166757480.1">
    <property type="nucleotide sequence ID" value="NZ_BAABJU010000002.1"/>
</dbReference>
<dbReference type="SMART" id="SM01110">
    <property type="entry name" value="Cutinase"/>
    <property type="match status" value="1"/>
</dbReference>
<protein>
    <submittedName>
        <fullName evidence="12">Mg-chelatase subunit ChlD</fullName>
    </submittedName>
</protein>
<dbReference type="GO" id="GO:0005737">
    <property type="term" value="C:cytoplasm"/>
    <property type="evidence" value="ECO:0007669"/>
    <property type="project" value="TreeGrafter"/>
</dbReference>
<evidence type="ECO:0000256" key="1">
    <source>
        <dbReference type="ARBA" id="ARBA00004239"/>
    </source>
</evidence>
<dbReference type="InterPro" id="IPR003961">
    <property type="entry name" value="FN3_dom"/>
</dbReference>
<evidence type="ECO:0000313" key="12">
    <source>
        <dbReference type="EMBL" id="NIH69933.1"/>
    </source>
</evidence>
<keyword evidence="2" id="KW-0964">Secreted</keyword>
<dbReference type="Pfam" id="PF25106">
    <property type="entry name" value="VWA_4"/>
    <property type="match status" value="1"/>
</dbReference>
<dbReference type="SMART" id="SM00089">
    <property type="entry name" value="PKD"/>
    <property type="match status" value="1"/>
</dbReference>
<evidence type="ECO:0000256" key="5">
    <source>
        <dbReference type="ARBA" id="ARBA00023295"/>
    </source>
</evidence>
<dbReference type="InterPro" id="IPR052969">
    <property type="entry name" value="Thr-specific_kinase-like"/>
</dbReference>
<dbReference type="InterPro" id="IPR035986">
    <property type="entry name" value="PKD_dom_sf"/>
</dbReference>
<dbReference type="Gene3D" id="3.40.50.1820">
    <property type="entry name" value="alpha/beta hydrolase"/>
    <property type="match status" value="1"/>
</dbReference>
<comment type="subcellular location">
    <subcellularLocation>
        <location evidence="1">Secreted</location>
        <location evidence="1">Extracellular space</location>
    </subcellularLocation>
</comment>
<dbReference type="SUPFAM" id="SSF49299">
    <property type="entry name" value="PKD domain"/>
    <property type="match status" value="1"/>
</dbReference>
<keyword evidence="5" id="KW-0326">Glycosidase</keyword>
<dbReference type="InterPro" id="IPR013783">
    <property type="entry name" value="Ig-like_fold"/>
</dbReference>
<evidence type="ECO:0000256" key="4">
    <source>
        <dbReference type="ARBA" id="ARBA00022801"/>
    </source>
</evidence>
<dbReference type="AlphaFoldDB" id="A0A846LPV8"/>
<evidence type="ECO:0000256" key="3">
    <source>
        <dbReference type="ARBA" id="ARBA00022729"/>
    </source>
</evidence>
<dbReference type="InterPro" id="IPR036116">
    <property type="entry name" value="FN3_sf"/>
</dbReference>
<dbReference type="GO" id="GO:0005576">
    <property type="term" value="C:extracellular region"/>
    <property type="evidence" value="ECO:0007669"/>
    <property type="project" value="UniProtKB-SubCell"/>
</dbReference>
<dbReference type="InterPro" id="IPR056861">
    <property type="entry name" value="HMCN1-like_VWA"/>
</dbReference>
<dbReference type="SMART" id="SM00060">
    <property type="entry name" value="FN3"/>
    <property type="match status" value="1"/>
</dbReference>
<dbReference type="SUPFAM" id="SSF53300">
    <property type="entry name" value="vWA-like"/>
    <property type="match status" value="1"/>
</dbReference>
<dbReference type="Proteomes" id="UP000552836">
    <property type="component" value="Unassembled WGS sequence"/>
</dbReference>
<dbReference type="SUPFAM" id="SSF53474">
    <property type="entry name" value="alpha/beta-Hydrolases"/>
    <property type="match status" value="1"/>
</dbReference>
<keyword evidence="3" id="KW-0732">Signal</keyword>
<name>A0A846LPV8_9ACTN</name>
<reference evidence="12 13" key="3">
    <citation type="submission" date="2020-02" db="EMBL/GenBank/DDBJ databases">
        <title>Sequencing the genomes of 1000 actinobacteria strains.</title>
        <authorList>
            <person name="Klenk H.-P."/>
        </authorList>
    </citation>
    <scope>NUCLEOTIDE SEQUENCE [LARGE SCALE GENOMIC DNA]</scope>
    <source>
        <strain evidence="12 13">DSM 45201</strain>
    </source>
</reference>
<dbReference type="Proteomes" id="UP000648663">
    <property type="component" value="Unassembled WGS sequence"/>
</dbReference>
<evidence type="ECO:0000313" key="14">
    <source>
        <dbReference type="Proteomes" id="UP000648663"/>
    </source>
</evidence>
<dbReference type="CDD" id="cd00063">
    <property type="entry name" value="FN3"/>
    <property type="match status" value="1"/>
</dbReference>
<dbReference type="CDD" id="cd00146">
    <property type="entry name" value="PKD"/>
    <property type="match status" value="1"/>
</dbReference>
<dbReference type="InterPro" id="IPR000601">
    <property type="entry name" value="PKD_dom"/>
</dbReference>